<name>A0AAP8PG81_SERMA</name>
<dbReference type="Proteomes" id="UP000030378">
    <property type="component" value="Unassembled WGS sequence"/>
</dbReference>
<dbReference type="EMBL" id="JTBC02000008">
    <property type="protein sequence ID" value="PNO65039.1"/>
    <property type="molecule type" value="Genomic_DNA"/>
</dbReference>
<comment type="caution">
    <text evidence="2">The sequence shown here is derived from an EMBL/GenBank/DDBJ whole genome shotgun (WGS) entry which is preliminary data.</text>
</comment>
<sequence>MKNYHIVGAVLLAGFILGLSVPAHAENVGVDLISDAQNYGLIMARKTGSECEVSREPAEALILSHIVKQANRYKVSSDYTAAAIQAAIMQYDLTCKLNLSQAKQASNN</sequence>
<evidence type="ECO:0000313" key="2">
    <source>
        <dbReference type="EMBL" id="PNO65039.1"/>
    </source>
</evidence>
<evidence type="ECO:0008006" key="4">
    <source>
        <dbReference type="Google" id="ProtNLM"/>
    </source>
</evidence>
<organism evidence="2 3">
    <name type="scientific">Serratia marcescens</name>
    <dbReference type="NCBI Taxonomy" id="615"/>
    <lineage>
        <taxon>Bacteria</taxon>
        <taxon>Pseudomonadati</taxon>
        <taxon>Pseudomonadota</taxon>
        <taxon>Gammaproteobacteria</taxon>
        <taxon>Enterobacterales</taxon>
        <taxon>Yersiniaceae</taxon>
        <taxon>Serratia</taxon>
    </lineage>
</organism>
<keyword evidence="1" id="KW-0732">Signal</keyword>
<reference evidence="3" key="1">
    <citation type="submission" date="2017-12" db="EMBL/GenBank/DDBJ databases">
        <title>FDA dAtabase for Regulatory Grade micrObial Sequences (FDA-ARGOS): Supporting development and validation of Infectious Disease Dx tests.</title>
        <authorList>
            <person name="Campos J."/>
            <person name="Goldberg B."/>
            <person name="Tallon L."/>
            <person name="Sadzewicz L."/>
            <person name="Sengamalay N."/>
            <person name="Ott S."/>
            <person name="Godinez A."/>
            <person name="Nagaraj S."/>
            <person name="Vavikolanu K."/>
            <person name="Vyas G."/>
            <person name="Nadendla S."/>
            <person name="Aluvathingal J."/>
            <person name="Geyer C."/>
            <person name="Nandy P."/>
            <person name="Hobson J."/>
            <person name="Sichtig H."/>
        </authorList>
    </citation>
    <scope>NUCLEOTIDE SEQUENCE [LARGE SCALE GENOMIC DNA]</scope>
    <source>
        <strain evidence="3">FDAARGOS_79</strain>
    </source>
</reference>
<feature type="chain" id="PRO_5042938445" description="DUF732 domain-containing protein" evidence="1">
    <location>
        <begin position="26"/>
        <end position="108"/>
    </location>
</feature>
<dbReference type="RefSeq" id="WP_102985125.1">
    <property type="nucleotide sequence ID" value="NZ_JTBC02000008.1"/>
</dbReference>
<feature type="signal peptide" evidence="1">
    <location>
        <begin position="1"/>
        <end position="25"/>
    </location>
</feature>
<evidence type="ECO:0000313" key="3">
    <source>
        <dbReference type="Proteomes" id="UP000030378"/>
    </source>
</evidence>
<dbReference type="AlphaFoldDB" id="A0AAP8PG81"/>
<gene>
    <name evidence="2" type="ORF">MC70_017700</name>
</gene>
<accession>A0AAP8PG81</accession>
<protein>
    <recommendedName>
        <fullName evidence="4">DUF732 domain-containing protein</fullName>
    </recommendedName>
</protein>
<evidence type="ECO:0000256" key="1">
    <source>
        <dbReference type="SAM" id="SignalP"/>
    </source>
</evidence>
<proteinExistence type="predicted"/>